<comment type="caution">
    <text evidence="2">The sequence shown here is derived from an EMBL/GenBank/DDBJ whole genome shotgun (WGS) entry which is preliminary data.</text>
</comment>
<sequence>MTGLKAMGLGDLIAVPGPLQRTTVEKIKNTQRKHIAKLQQALADMHKRTRQSNSTTRAAGRKGHDKKQGTAMAEFKVEDFILYADVWQHTRSKLRVKWFGSAQVVGTVSN</sequence>
<dbReference type="AlphaFoldDB" id="A0A8S9TI21"/>
<gene>
    <name evidence="2" type="ORF">GN958_ATG22902</name>
</gene>
<organism evidence="2 3">
    <name type="scientific">Phytophthora infestans</name>
    <name type="common">Potato late blight agent</name>
    <name type="synonym">Botrytis infestans</name>
    <dbReference type="NCBI Taxonomy" id="4787"/>
    <lineage>
        <taxon>Eukaryota</taxon>
        <taxon>Sar</taxon>
        <taxon>Stramenopiles</taxon>
        <taxon>Oomycota</taxon>
        <taxon>Peronosporomycetes</taxon>
        <taxon>Peronosporales</taxon>
        <taxon>Peronosporaceae</taxon>
        <taxon>Phytophthora</taxon>
    </lineage>
</organism>
<dbReference type="EMBL" id="JAACNO010003214">
    <property type="protein sequence ID" value="KAF4127900.1"/>
    <property type="molecule type" value="Genomic_DNA"/>
</dbReference>
<dbReference type="Proteomes" id="UP000704712">
    <property type="component" value="Unassembled WGS sequence"/>
</dbReference>
<evidence type="ECO:0000256" key="1">
    <source>
        <dbReference type="SAM" id="MobiDB-lite"/>
    </source>
</evidence>
<evidence type="ECO:0000313" key="2">
    <source>
        <dbReference type="EMBL" id="KAF4127900.1"/>
    </source>
</evidence>
<accession>A0A8S9TI21</accession>
<reference evidence="2" key="1">
    <citation type="submission" date="2020-03" db="EMBL/GenBank/DDBJ databases">
        <title>Hybrid Assembly of Korean Phytophthora infestans isolates.</title>
        <authorList>
            <person name="Prokchorchik M."/>
            <person name="Lee Y."/>
            <person name="Seo J."/>
            <person name="Cho J.-H."/>
            <person name="Park Y.-E."/>
            <person name="Jang D.-C."/>
            <person name="Im J.-S."/>
            <person name="Choi J.-G."/>
            <person name="Park H.-J."/>
            <person name="Lee G.-B."/>
            <person name="Lee Y.-G."/>
            <person name="Hong S.-Y."/>
            <person name="Cho K."/>
            <person name="Sohn K.H."/>
        </authorList>
    </citation>
    <scope>NUCLEOTIDE SEQUENCE</scope>
    <source>
        <strain evidence="2">KR_2_A2</strain>
    </source>
</reference>
<feature type="region of interest" description="Disordered" evidence="1">
    <location>
        <begin position="43"/>
        <end position="70"/>
    </location>
</feature>
<name>A0A8S9TI21_PHYIN</name>
<proteinExistence type="predicted"/>
<protein>
    <submittedName>
        <fullName evidence="2">Uncharacterized protein</fullName>
    </submittedName>
</protein>
<evidence type="ECO:0000313" key="3">
    <source>
        <dbReference type="Proteomes" id="UP000704712"/>
    </source>
</evidence>